<keyword evidence="3 6" id="KW-1133">Transmembrane helix</keyword>
<dbReference type="InterPro" id="IPR053022">
    <property type="entry name" value="Chloroplast_translocon_comp"/>
</dbReference>
<dbReference type="GO" id="GO:0005886">
    <property type="term" value="C:plasma membrane"/>
    <property type="evidence" value="ECO:0007669"/>
    <property type="project" value="InterPro"/>
</dbReference>
<feature type="domain" description="Translocation and assembly module TamB C-terminal" evidence="7">
    <location>
        <begin position="1497"/>
        <end position="1895"/>
    </location>
</feature>
<comment type="caution">
    <text evidence="8">The sequence shown here is derived from an EMBL/GenBank/DDBJ whole genome shotgun (WGS) entry which is preliminary data.</text>
</comment>
<feature type="transmembrane region" description="Helical" evidence="6">
    <location>
        <begin position="21"/>
        <end position="45"/>
    </location>
</feature>
<dbReference type="RefSeq" id="WP_310834333.1">
    <property type="nucleotide sequence ID" value="NZ_JAALHA020000026.1"/>
</dbReference>
<keyword evidence="2 6" id="KW-0812">Transmembrane</keyword>
<evidence type="ECO:0000256" key="1">
    <source>
        <dbReference type="ARBA" id="ARBA00004167"/>
    </source>
</evidence>
<comment type="subcellular location">
    <subcellularLocation>
        <location evidence="1">Membrane</location>
        <topology evidence="1">Single-pass membrane protein</topology>
    </subcellularLocation>
</comment>
<evidence type="ECO:0000256" key="6">
    <source>
        <dbReference type="SAM" id="Phobius"/>
    </source>
</evidence>
<evidence type="ECO:0000256" key="2">
    <source>
        <dbReference type="ARBA" id="ARBA00022692"/>
    </source>
</evidence>
<dbReference type="Pfam" id="PF04357">
    <property type="entry name" value="TamB"/>
    <property type="match status" value="1"/>
</dbReference>
<proteinExistence type="predicted"/>
<evidence type="ECO:0000256" key="4">
    <source>
        <dbReference type="ARBA" id="ARBA00023136"/>
    </source>
</evidence>
<feature type="compositionally biased region" description="Polar residues" evidence="5">
    <location>
        <begin position="1578"/>
        <end position="1588"/>
    </location>
</feature>
<reference evidence="9" key="1">
    <citation type="journal article" date="2021" name="Science">
        <title>Hunting the eagle killer: A cyanobacterial neurotoxin causes vacuolar myelinopathy.</title>
        <authorList>
            <person name="Breinlinger S."/>
            <person name="Phillips T.J."/>
            <person name="Haram B.N."/>
            <person name="Mares J."/>
            <person name="Martinez Yerena J.A."/>
            <person name="Hrouzek P."/>
            <person name="Sobotka R."/>
            <person name="Henderson W.M."/>
            <person name="Schmieder P."/>
            <person name="Williams S.M."/>
            <person name="Lauderdale J.D."/>
            <person name="Wilde H.D."/>
            <person name="Gerrin W."/>
            <person name="Kust A."/>
            <person name="Washington J.W."/>
            <person name="Wagner C."/>
            <person name="Geier B."/>
            <person name="Liebeke M."/>
            <person name="Enke H."/>
            <person name="Niedermeyer T.H.J."/>
            <person name="Wilde S.B."/>
        </authorList>
    </citation>
    <scope>NUCLEOTIDE SEQUENCE [LARGE SCALE GENOMIC DNA]</scope>
    <source>
        <strain evidence="9">Thurmond2011</strain>
    </source>
</reference>
<evidence type="ECO:0000256" key="3">
    <source>
        <dbReference type="ARBA" id="ARBA00022989"/>
    </source>
</evidence>
<protein>
    <submittedName>
        <fullName evidence="8">Translocation/assembly module TamB domain-containing protein</fullName>
    </submittedName>
</protein>
<dbReference type="PANTHER" id="PTHR34457:SF3">
    <property type="entry name" value="PROTEIN TIC236, CHLOROPLASTIC"/>
    <property type="match status" value="1"/>
</dbReference>
<dbReference type="EMBL" id="JAALHA020000026">
    <property type="protein sequence ID" value="MDR9899703.1"/>
    <property type="molecule type" value="Genomic_DNA"/>
</dbReference>
<organism evidence="8 9">
    <name type="scientific">Aetokthonos hydrillicola Thurmond2011</name>
    <dbReference type="NCBI Taxonomy" id="2712845"/>
    <lineage>
        <taxon>Bacteria</taxon>
        <taxon>Bacillati</taxon>
        <taxon>Cyanobacteriota</taxon>
        <taxon>Cyanophyceae</taxon>
        <taxon>Nostocales</taxon>
        <taxon>Hapalosiphonaceae</taxon>
        <taxon>Aetokthonos</taxon>
    </lineage>
</organism>
<evidence type="ECO:0000256" key="5">
    <source>
        <dbReference type="SAM" id="MobiDB-lite"/>
    </source>
</evidence>
<accession>A0AAP5MDJ9</accession>
<dbReference type="InterPro" id="IPR007452">
    <property type="entry name" value="TamB_C"/>
</dbReference>
<evidence type="ECO:0000313" key="8">
    <source>
        <dbReference type="EMBL" id="MDR9899703.1"/>
    </source>
</evidence>
<dbReference type="GO" id="GO:0009306">
    <property type="term" value="P:protein secretion"/>
    <property type="evidence" value="ECO:0007669"/>
    <property type="project" value="InterPro"/>
</dbReference>
<evidence type="ECO:0000259" key="7">
    <source>
        <dbReference type="Pfam" id="PF04357"/>
    </source>
</evidence>
<feature type="region of interest" description="Disordered" evidence="5">
    <location>
        <begin position="1578"/>
        <end position="1608"/>
    </location>
</feature>
<name>A0AAP5MDJ9_9CYAN</name>
<keyword evidence="9" id="KW-1185">Reference proteome</keyword>
<evidence type="ECO:0000313" key="9">
    <source>
        <dbReference type="Proteomes" id="UP000667802"/>
    </source>
</evidence>
<sequence>MTKSNQDNHSKPFFKNSRALILRRGGIAVGGLFLVGLAGGAWRLWAFVHKELAPLAENSLTTTLNRPVQVGKVTGFSLTGVKFGASSIPPTATDPEKATVDAVEASFNPLQLLFNRTLKLDVTLVNPEIYLQQNQQGRWFTTTFAPQGKPGVIKTELDHIRFRNAKAIVVPQRRVGALEQGAAPPGNSKFKIRLEKFATEGNPPGNFSQNSKVGEILAGEANSSQTALGYPVVFTGLNGTAQLLNNYQQIKFDLAGLPANGGNVSVKGDAYIKTLEMNLEVHARDFLASDVTHIIKLPVNLQAGRVQGDLNVQLKSWSPKLQTWQNTSVNGSSVAQGVRLQIPRLPQPFINSQANVSFSGTKIQLDNVTTSYGKIPLVASGTVDTKAGLNLAARVNAVSVENAADTLNLKFPVPVTGEAKADLQVVGSTTQPVLLGTVVSTRPARIDKIPVSSFFSKFDFYTAASVINLKNIQAKPAVGGEVTGDGKISLIEFPQQPPQLDFNLTGKNVPGDAIASLYNIKTPFQIGTVVGTAKVTGPTSRSQTVVKLQAPSATYPTNGKLTILAPQNQGLLFRDVAFNVGGGTLEGSGSWANQRWDAIADASGIQVERFVNSSQLQNISLQDARFNGRFALSGTSAPFTVATIRPENARVNVAGGTLAVSSLQWKDQDFAVGLVANAIQPKLLLKQAPPTLNGALNGTFQVAGNTSALSPKTVRATGKANLTVGNGSVTASNIQVADGRYQAQVQANDLNVRQLAAQLPPQVQGTRLNGQFNVAGSVESFQPQTIQASGQARLNNFANGTITASNIQLANGRYQADVNASSVELNQFSPQLQGKFGGKVQVAGTVEQQNLASLLENLRANGQVDFSEGLAGLEQPLTAAINWDGEKLNIERASARDLNAKGYVAAKITDNTPEITEVNLDVQARNYNLQKLPIKLNSALALAGKADFSGQVKGKLPLPNVQGQLTLRDLVVNKLAFEPVLSGPVESVQGQGTSVNLTGTRDRIAASLNGANQPNSLSVKWKDALATGQAQGDNLGVSINNFPLAVLNIPVPPIPYLGSGTVAGTFNGELQVNTRTYAATGNVAIAQPRIGRINGDRASAQFSYDNGTAKLISSEFDRGNSRYALSGTFAQTAKGPQIQAQANVTQGQIQDILTALQFFDVQDFQRGMAAPTYGTAADLNTTPRRISPNLPIFTQLEDFKVIEERLAKDQQQKHDSSYIPNLADLTGTFNAAISLDTATPNGLTANFNVNGQNFVWGKQDQPDRLYKAQEIIAQGTYQKGVLTLLPLRIDSNLGRIAFTGNIGSTEQSGQLRINNFPLQTLNNFVKLPVGVTGNLNAIASVAGSIKNPQAKGELQVTDATLNQKPLQSATASFGYNDGRLNFGSNILVSGAEPVTLTGSIPYKLPFASVASASDGINLNVDVKNQGLGVLNLLNNQVAFESGNGAVSLAVDGTMNQPQVKGIANLSNATFTAQALPGKLTNVTANVLFNLDQINVQNFQGTFNKGQIQAQGNIPIFDNSPTQLGSPLTVNLDKLSVNLKTLYKGSVDGNLQITGSALNPVVGGQLQLAKGEVLLPTSTDNANSASSKINYGPTMKQDKQNKPETGNLKGQLSNLELTLGKDVEISLRPIISFKATGTLDVNGAFNAPVPEGTITLKGGGVNLFATQFNLANGYSQTATFRASQPRDPDLNVYLSTNLVDTAPPQVRTSPLSSEINDPFVTSFDPITTIRVDAKVNGPASQLNENLELTSSPTRSKAEIVALLGGTFLETLGGGNESTLGLVNIAGSALNVQRTFSQIGNALGLSDFRIFPTINSNTSNAKRRASAGGSTNTGIDVAAEAGVNVARNFYFSAQKILTTDQPVQFGANYRLSPNIRVRTSTDFTEESNAQIEFQTRF</sequence>
<dbReference type="PANTHER" id="PTHR34457">
    <property type="entry name" value="EMBRYO DEFECTIVE 2410"/>
    <property type="match status" value="1"/>
</dbReference>
<dbReference type="Proteomes" id="UP000667802">
    <property type="component" value="Unassembled WGS sequence"/>
</dbReference>
<gene>
    <name evidence="8" type="ORF">G7B40_034860</name>
</gene>
<keyword evidence="4 6" id="KW-0472">Membrane</keyword>